<evidence type="ECO:0000313" key="1">
    <source>
        <dbReference type="EMBL" id="MBS3650022.1"/>
    </source>
</evidence>
<keyword evidence="2" id="KW-1185">Reference proteome</keyword>
<gene>
    <name evidence="1" type="ORF">KEU06_15520</name>
</gene>
<organism evidence="1 2">
    <name type="scientific">Pseudaminobacter soli</name>
    <name type="common">ex Zhang et al. 2022</name>
    <dbReference type="NCBI Taxonomy" id="2831468"/>
    <lineage>
        <taxon>Bacteria</taxon>
        <taxon>Pseudomonadati</taxon>
        <taxon>Pseudomonadota</taxon>
        <taxon>Alphaproteobacteria</taxon>
        <taxon>Hyphomicrobiales</taxon>
        <taxon>Phyllobacteriaceae</taxon>
        <taxon>Pseudaminobacter</taxon>
    </lineage>
</organism>
<protein>
    <submittedName>
        <fullName evidence="1">Helix-turn-helix domain-containing protein</fullName>
    </submittedName>
</protein>
<accession>A0A942E7U8</accession>
<comment type="caution">
    <text evidence="1">The sequence shown here is derived from an EMBL/GenBank/DDBJ whole genome shotgun (WGS) entry which is preliminary data.</text>
</comment>
<name>A0A942E7U8_9HYPH</name>
<dbReference type="EMBL" id="JAGWCR010000008">
    <property type="protein sequence ID" value="MBS3650022.1"/>
    <property type="molecule type" value="Genomic_DNA"/>
</dbReference>
<dbReference type="RefSeq" id="WP_210320193.1">
    <property type="nucleotide sequence ID" value="NZ_JABVCF010000008.1"/>
</dbReference>
<evidence type="ECO:0000313" key="2">
    <source>
        <dbReference type="Proteomes" id="UP000680348"/>
    </source>
</evidence>
<proteinExistence type="predicted"/>
<sequence>MLEPSEIDQSNKPADLFAKADFSVFLAFISRFHGRARINKSEFKKESTMIHFKELDGHYDTKQSAEKLGVHVARLPQLVKEGRLPSPTKVKGSSFYPVDAVERLIEHRKQVQALIDNFQASTANESTK</sequence>
<dbReference type="Proteomes" id="UP000680348">
    <property type="component" value="Unassembled WGS sequence"/>
</dbReference>
<dbReference type="AlphaFoldDB" id="A0A942E7U8"/>
<reference evidence="1" key="1">
    <citation type="submission" date="2021-04" db="EMBL/GenBank/DDBJ databases">
        <title>Pseudaminobacter soli sp. nov., isolated from paddy soil contaminated by heavy metals.</title>
        <authorList>
            <person name="Zhang K."/>
        </authorList>
    </citation>
    <scope>NUCLEOTIDE SEQUENCE</scope>
    <source>
        <strain evidence="1">19-2017</strain>
    </source>
</reference>